<protein>
    <submittedName>
        <fullName evidence="1">Uncharacterized protein</fullName>
    </submittedName>
</protein>
<organism evidence="1 2">
    <name type="scientific">Stephania yunnanensis</name>
    <dbReference type="NCBI Taxonomy" id="152371"/>
    <lineage>
        <taxon>Eukaryota</taxon>
        <taxon>Viridiplantae</taxon>
        <taxon>Streptophyta</taxon>
        <taxon>Embryophyta</taxon>
        <taxon>Tracheophyta</taxon>
        <taxon>Spermatophyta</taxon>
        <taxon>Magnoliopsida</taxon>
        <taxon>Ranunculales</taxon>
        <taxon>Menispermaceae</taxon>
        <taxon>Menispermoideae</taxon>
        <taxon>Cissampelideae</taxon>
        <taxon>Stephania</taxon>
    </lineage>
</organism>
<sequence length="151" mass="16889">MLSRIRADLSFAWPLVAFGFSLTEFRDSITRAKKWVQELQKQGNPNMVMALVGNKEDLEDKRKETTELFQIGGGRRREGRRGMRESTTWEPPSMGWVKLNSDGVVRQDDSIAGAGGLARDDKGSFMWGFSVNIGKCLLLTAKLWGSFLASS</sequence>
<dbReference type="InterPro" id="IPR001806">
    <property type="entry name" value="Small_GTPase"/>
</dbReference>
<reference evidence="1 2" key="1">
    <citation type="submission" date="2024-01" db="EMBL/GenBank/DDBJ databases">
        <title>Genome assemblies of Stephania.</title>
        <authorList>
            <person name="Yang L."/>
        </authorList>
    </citation>
    <scope>NUCLEOTIDE SEQUENCE [LARGE SCALE GENOMIC DNA]</scope>
    <source>
        <strain evidence="1">YNDBR</strain>
        <tissue evidence="1">Leaf</tissue>
    </source>
</reference>
<proteinExistence type="predicted"/>
<dbReference type="InterPro" id="IPR027417">
    <property type="entry name" value="P-loop_NTPase"/>
</dbReference>
<dbReference type="Pfam" id="PF00071">
    <property type="entry name" value="Ras"/>
    <property type="match status" value="1"/>
</dbReference>
<evidence type="ECO:0000313" key="1">
    <source>
        <dbReference type="EMBL" id="KAK9128967.1"/>
    </source>
</evidence>
<accession>A0AAP0J759</accession>
<evidence type="ECO:0000313" key="2">
    <source>
        <dbReference type="Proteomes" id="UP001420932"/>
    </source>
</evidence>
<dbReference type="Gene3D" id="3.40.50.300">
    <property type="entry name" value="P-loop containing nucleotide triphosphate hydrolases"/>
    <property type="match status" value="1"/>
</dbReference>
<name>A0AAP0J759_9MAGN</name>
<dbReference type="EMBL" id="JBBNAF010000007">
    <property type="protein sequence ID" value="KAK9128967.1"/>
    <property type="molecule type" value="Genomic_DNA"/>
</dbReference>
<dbReference type="Proteomes" id="UP001420932">
    <property type="component" value="Unassembled WGS sequence"/>
</dbReference>
<gene>
    <name evidence="1" type="ORF">Syun_017764</name>
</gene>
<dbReference type="PANTHER" id="PTHR47723:SF13">
    <property type="entry name" value="PUTATIVE-RELATED"/>
    <property type="match status" value="1"/>
</dbReference>
<dbReference type="GO" id="GO:0005525">
    <property type="term" value="F:GTP binding"/>
    <property type="evidence" value="ECO:0007669"/>
    <property type="project" value="InterPro"/>
</dbReference>
<dbReference type="GO" id="GO:0003924">
    <property type="term" value="F:GTPase activity"/>
    <property type="evidence" value="ECO:0007669"/>
    <property type="project" value="InterPro"/>
</dbReference>
<keyword evidence="2" id="KW-1185">Reference proteome</keyword>
<dbReference type="SUPFAM" id="SSF52540">
    <property type="entry name" value="P-loop containing nucleoside triphosphate hydrolases"/>
    <property type="match status" value="1"/>
</dbReference>
<dbReference type="PANTHER" id="PTHR47723">
    <property type="entry name" value="OS05G0353850 PROTEIN"/>
    <property type="match status" value="1"/>
</dbReference>
<comment type="caution">
    <text evidence="1">The sequence shown here is derived from an EMBL/GenBank/DDBJ whole genome shotgun (WGS) entry which is preliminary data.</text>
</comment>
<dbReference type="InterPro" id="IPR053151">
    <property type="entry name" value="RNase_H-like"/>
</dbReference>
<dbReference type="AlphaFoldDB" id="A0AAP0J759"/>